<evidence type="ECO:0000256" key="1">
    <source>
        <dbReference type="ARBA" id="ARBA00005568"/>
    </source>
</evidence>
<dbReference type="GO" id="GO:0016832">
    <property type="term" value="F:aldehyde-lyase activity"/>
    <property type="evidence" value="ECO:0007669"/>
    <property type="project" value="TreeGrafter"/>
</dbReference>
<keyword evidence="3" id="KW-0456">Lyase</keyword>
<organism evidence="5 6">
    <name type="scientific">Sesamum angolense</name>
    <dbReference type="NCBI Taxonomy" id="2727404"/>
    <lineage>
        <taxon>Eukaryota</taxon>
        <taxon>Viridiplantae</taxon>
        <taxon>Streptophyta</taxon>
        <taxon>Embryophyta</taxon>
        <taxon>Tracheophyta</taxon>
        <taxon>Spermatophyta</taxon>
        <taxon>Magnoliopsida</taxon>
        <taxon>eudicotyledons</taxon>
        <taxon>Gunneridae</taxon>
        <taxon>Pentapetalae</taxon>
        <taxon>asterids</taxon>
        <taxon>lamiids</taxon>
        <taxon>Lamiales</taxon>
        <taxon>Pedaliaceae</taxon>
        <taxon>Sesamum</taxon>
    </lineage>
</organism>
<feature type="domain" description="HpcH/HpaI aldolase/citrate lyase" evidence="4">
    <location>
        <begin position="54"/>
        <end position="287"/>
    </location>
</feature>
<gene>
    <name evidence="5" type="ORF">Sango_1131500</name>
</gene>
<dbReference type="InterPro" id="IPR005000">
    <property type="entry name" value="Aldolase/citrate-lyase_domain"/>
</dbReference>
<evidence type="ECO:0000313" key="5">
    <source>
        <dbReference type="EMBL" id="KAK4400254.1"/>
    </source>
</evidence>
<comment type="caution">
    <text evidence="5">The sequence shown here is derived from an EMBL/GenBank/DDBJ whole genome shotgun (WGS) entry which is preliminary data.</text>
</comment>
<dbReference type="Gene3D" id="3.20.20.60">
    <property type="entry name" value="Phosphoenolpyruvate-binding domains"/>
    <property type="match status" value="1"/>
</dbReference>
<evidence type="ECO:0000256" key="3">
    <source>
        <dbReference type="ARBA" id="ARBA00023239"/>
    </source>
</evidence>
<accession>A0AAE1WV32</accession>
<evidence type="ECO:0000256" key="2">
    <source>
        <dbReference type="ARBA" id="ARBA00022723"/>
    </source>
</evidence>
<protein>
    <submittedName>
        <fullName evidence="5">4-hydroxy-2-oxovalerate aldolase</fullName>
    </submittedName>
</protein>
<proteinExistence type="inferred from homology"/>
<dbReference type="AlphaFoldDB" id="A0AAE1WV32"/>
<dbReference type="PANTHER" id="PTHR30502:SF0">
    <property type="entry name" value="PHOSPHOENOLPYRUVATE CARBOXYLASE FAMILY PROTEIN"/>
    <property type="match status" value="1"/>
</dbReference>
<dbReference type="GO" id="GO:0046872">
    <property type="term" value="F:metal ion binding"/>
    <property type="evidence" value="ECO:0007669"/>
    <property type="project" value="UniProtKB-KW"/>
</dbReference>
<dbReference type="GO" id="GO:0005737">
    <property type="term" value="C:cytoplasm"/>
    <property type="evidence" value="ECO:0007669"/>
    <property type="project" value="TreeGrafter"/>
</dbReference>
<evidence type="ECO:0000259" key="4">
    <source>
        <dbReference type="Pfam" id="PF03328"/>
    </source>
</evidence>
<dbReference type="SUPFAM" id="SSF51621">
    <property type="entry name" value="Phosphoenolpyruvate/pyruvate domain"/>
    <property type="match status" value="1"/>
</dbReference>
<name>A0AAE1WV32_9LAMI</name>
<evidence type="ECO:0000313" key="6">
    <source>
        <dbReference type="Proteomes" id="UP001289374"/>
    </source>
</evidence>
<dbReference type="InterPro" id="IPR050251">
    <property type="entry name" value="HpcH-HpaI_aldolase"/>
</dbReference>
<sequence>MMMKSILHSRTHILSYTSPHSALSQTSILSLSTVYMASTLTAMKARLEKGDTLYGLFLCTFSPVIAEISGYAGYDFVVVDMEHGYGGISTALPCLHALAATATPAILRLPECSQTWAKKALDLGPQGVMFPMIDTPEQARRAVSYCRYPPNGLRGAAHPVIRASRYGIDEEYLSKCETDLFVMCQVESMEGVRNVREIAAVDGVDCIQIGPLDLSASMGELWDPVNEKVKSMMNGLEEAVIGLRPNRGDGVSGPYLAGFAMANDGPNELRVRGYHMVAGGVDIGLYRAAAVDDVKKFKMGLNLDAEIEGTTEVSSFVKIGSK</sequence>
<keyword evidence="6" id="KW-1185">Reference proteome</keyword>
<dbReference type="EMBL" id="JACGWL010000006">
    <property type="protein sequence ID" value="KAK4400254.1"/>
    <property type="molecule type" value="Genomic_DNA"/>
</dbReference>
<dbReference type="InterPro" id="IPR015813">
    <property type="entry name" value="Pyrv/PenolPyrv_kinase-like_dom"/>
</dbReference>
<dbReference type="Pfam" id="PF03328">
    <property type="entry name" value="HpcH_HpaI"/>
    <property type="match status" value="1"/>
</dbReference>
<keyword evidence="2" id="KW-0479">Metal-binding</keyword>
<dbReference type="InterPro" id="IPR040442">
    <property type="entry name" value="Pyrv_kinase-like_dom_sf"/>
</dbReference>
<reference evidence="5" key="2">
    <citation type="journal article" date="2024" name="Plant">
        <title>Genomic evolution and insights into agronomic trait innovations of Sesamum species.</title>
        <authorList>
            <person name="Miao H."/>
            <person name="Wang L."/>
            <person name="Qu L."/>
            <person name="Liu H."/>
            <person name="Sun Y."/>
            <person name="Le M."/>
            <person name="Wang Q."/>
            <person name="Wei S."/>
            <person name="Zheng Y."/>
            <person name="Lin W."/>
            <person name="Duan Y."/>
            <person name="Cao H."/>
            <person name="Xiong S."/>
            <person name="Wang X."/>
            <person name="Wei L."/>
            <person name="Li C."/>
            <person name="Ma Q."/>
            <person name="Ju M."/>
            <person name="Zhao R."/>
            <person name="Li G."/>
            <person name="Mu C."/>
            <person name="Tian Q."/>
            <person name="Mei H."/>
            <person name="Zhang T."/>
            <person name="Gao T."/>
            <person name="Zhang H."/>
        </authorList>
    </citation>
    <scope>NUCLEOTIDE SEQUENCE</scope>
    <source>
        <strain evidence="5">K16</strain>
    </source>
</reference>
<comment type="similarity">
    <text evidence="1">Belongs to the HpcH/HpaI aldolase family.</text>
</comment>
<dbReference type="PANTHER" id="PTHR30502">
    <property type="entry name" value="2-KETO-3-DEOXY-L-RHAMNONATE ALDOLASE"/>
    <property type="match status" value="1"/>
</dbReference>
<reference evidence="5" key="1">
    <citation type="submission" date="2020-06" db="EMBL/GenBank/DDBJ databases">
        <authorList>
            <person name="Li T."/>
            <person name="Hu X."/>
            <person name="Zhang T."/>
            <person name="Song X."/>
            <person name="Zhang H."/>
            <person name="Dai N."/>
            <person name="Sheng W."/>
            <person name="Hou X."/>
            <person name="Wei L."/>
        </authorList>
    </citation>
    <scope>NUCLEOTIDE SEQUENCE</scope>
    <source>
        <strain evidence="5">K16</strain>
        <tissue evidence="5">Leaf</tissue>
    </source>
</reference>
<dbReference type="Proteomes" id="UP001289374">
    <property type="component" value="Unassembled WGS sequence"/>
</dbReference>